<accession>A0A516GSR4</accession>
<dbReference type="OrthoDB" id="114919at2"/>
<dbReference type="EMBL" id="CP041637">
    <property type="protein sequence ID" value="QDO94567.1"/>
    <property type="molecule type" value="Genomic_DNA"/>
</dbReference>
<evidence type="ECO:0000313" key="2">
    <source>
        <dbReference type="EMBL" id="QDO94567.1"/>
    </source>
</evidence>
<organism evidence="2 3">
    <name type="scientific">Formosa sediminum</name>
    <dbReference type="NCBI Taxonomy" id="2594004"/>
    <lineage>
        <taxon>Bacteria</taxon>
        <taxon>Pseudomonadati</taxon>
        <taxon>Bacteroidota</taxon>
        <taxon>Flavobacteriia</taxon>
        <taxon>Flavobacteriales</taxon>
        <taxon>Flavobacteriaceae</taxon>
        <taxon>Formosa</taxon>
    </lineage>
</organism>
<evidence type="ECO:0000256" key="1">
    <source>
        <dbReference type="SAM" id="Phobius"/>
    </source>
</evidence>
<feature type="transmembrane region" description="Helical" evidence="1">
    <location>
        <begin position="264"/>
        <end position="282"/>
    </location>
</feature>
<protein>
    <submittedName>
        <fullName evidence="2">Uncharacterized protein</fullName>
    </submittedName>
</protein>
<keyword evidence="1" id="KW-0812">Transmembrane</keyword>
<dbReference type="Proteomes" id="UP000319209">
    <property type="component" value="Chromosome"/>
</dbReference>
<feature type="transmembrane region" description="Helical" evidence="1">
    <location>
        <begin position="162"/>
        <end position="182"/>
    </location>
</feature>
<keyword evidence="1" id="KW-1133">Transmembrane helix</keyword>
<feature type="transmembrane region" description="Helical" evidence="1">
    <location>
        <begin position="227"/>
        <end position="244"/>
    </location>
</feature>
<proteinExistence type="predicted"/>
<keyword evidence="1" id="KW-0472">Membrane</keyword>
<keyword evidence="3" id="KW-1185">Reference proteome</keyword>
<dbReference type="AlphaFoldDB" id="A0A516GSR4"/>
<reference evidence="2 3" key="1">
    <citation type="submission" date="2019-07" db="EMBL/GenBank/DDBJ databases">
        <title>Genome sequencing for Formosa sp. PS13.</title>
        <authorList>
            <person name="Park S.-J."/>
        </authorList>
    </citation>
    <scope>NUCLEOTIDE SEQUENCE [LARGE SCALE GENOMIC DNA]</scope>
    <source>
        <strain evidence="2 3">PS13</strain>
    </source>
</reference>
<name>A0A516GSR4_9FLAO</name>
<feature type="transmembrane region" description="Helical" evidence="1">
    <location>
        <begin position="46"/>
        <end position="65"/>
    </location>
</feature>
<feature type="transmembrane region" description="Helical" evidence="1">
    <location>
        <begin position="288"/>
        <end position="308"/>
    </location>
</feature>
<feature type="transmembrane region" description="Helical" evidence="1">
    <location>
        <begin position="109"/>
        <end position="126"/>
    </location>
</feature>
<evidence type="ECO:0000313" key="3">
    <source>
        <dbReference type="Proteomes" id="UP000319209"/>
    </source>
</evidence>
<feature type="transmembrane region" description="Helical" evidence="1">
    <location>
        <begin position="132"/>
        <end position="155"/>
    </location>
</feature>
<feature type="transmembrane region" description="Helical" evidence="1">
    <location>
        <begin position="6"/>
        <end position="26"/>
    </location>
</feature>
<gene>
    <name evidence="2" type="ORF">FNB79_11515</name>
</gene>
<dbReference type="KEGG" id="fop:FNB79_11515"/>
<sequence>MSLLIAIIIPFELFLFSYAILGPLHYLTEITWLREKNYFFSAHKNWVYVFIILSLCIAIAPIVQFSNITLNPALEQALIILGKQTKIFLIIGFLFALSLIFLKRNKHLALALIVITLVTFLTITYIPKPFFLIGAFLPTLIHVYIFTFFFIIYGAIKAKSTLGIYLGLTLLCVPFIIAFIPFNYTYYTPSKTTFDNINSLNMNGIFAFIAKVLNNFKDGTYVTLSEIGIRIQIFVSFAYTYHYLNWFSKTSIIGWRKSITKKNAIIILAIWICAVSLCIYDFNTGLIALYFLSFLHVLLEFPLNIISIQEVLRAPKNKSLLFLIKSNK</sequence>
<dbReference type="RefSeq" id="WP_143381451.1">
    <property type="nucleotide sequence ID" value="NZ_CP041637.1"/>
</dbReference>
<feature type="transmembrane region" description="Helical" evidence="1">
    <location>
        <begin position="85"/>
        <end position="102"/>
    </location>
</feature>